<gene>
    <name evidence="2" type="ORF">B0J11DRAFT_116105</name>
</gene>
<dbReference type="Proteomes" id="UP000700596">
    <property type="component" value="Unassembled WGS sequence"/>
</dbReference>
<proteinExistence type="predicted"/>
<sequence>MPTTPPPTPNYARPTAASVARNIEPSTSSPAPKTYKSITPRQLAQIMRCPAATIKPQDPQKPCPISTIPAEIRELIYNYILPDHWVFLRGCRLFPSEILNVCRVTRYETGYLMCSRRPGSIHIWDLEFQPLMSFLRVVAGDQRRALAGNERITLRMQFPRYIYQDNRLLRSECLRYGEINAQKGTLHKRHFVYCVRLADWFSYCGRSGRNSIRWKYSFELEDVYSFSIHTKSEFLRDGLGAFMLPCVRGIKIDKRQKSIMKPEALNMLNQLDDCTMESYGKKRSESDQADWKKRVTRLQKFLEDW</sequence>
<evidence type="ECO:0000313" key="3">
    <source>
        <dbReference type="Proteomes" id="UP000700596"/>
    </source>
</evidence>
<reference evidence="2" key="1">
    <citation type="journal article" date="2021" name="Nat. Commun.">
        <title>Genetic determinants of endophytism in the Arabidopsis root mycobiome.</title>
        <authorList>
            <person name="Mesny F."/>
            <person name="Miyauchi S."/>
            <person name="Thiergart T."/>
            <person name="Pickel B."/>
            <person name="Atanasova L."/>
            <person name="Karlsson M."/>
            <person name="Huettel B."/>
            <person name="Barry K.W."/>
            <person name="Haridas S."/>
            <person name="Chen C."/>
            <person name="Bauer D."/>
            <person name="Andreopoulos W."/>
            <person name="Pangilinan J."/>
            <person name="LaButti K."/>
            <person name="Riley R."/>
            <person name="Lipzen A."/>
            <person name="Clum A."/>
            <person name="Drula E."/>
            <person name="Henrissat B."/>
            <person name="Kohler A."/>
            <person name="Grigoriev I.V."/>
            <person name="Martin F.M."/>
            <person name="Hacquard S."/>
        </authorList>
    </citation>
    <scope>NUCLEOTIDE SEQUENCE</scope>
    <source>
        <strain evidence="2">MPI-CAGE-CH-0243</strain>
    </source>
</reference>
<keyword evidence="3" id="KW-1185">Reference proteome</keyword>
<comment type="caution">
    <text evidence="2">The sequence shown here is derived from an EMBL/GenBank/DDBJ whole genome shotgun (WGS) entry which is preliminary data.</text>
</comment>
<protein>
    <submittedName>
        <fullName evidence="2">Uncharacterized protein</fullName>
    </submittedName>
</protein>
<evidence type="ECO:0000256" key="1">
    <source>
        <dbReference type="SAM" id="MobiDB-lite"/>
    </source>
</evidence>
<feature type="region of interest" description="Disordered" evidence="1">
    <location>
        <begin position="1"/>
        <end position="35"/>
    </location>
</feature>
<feature type="compositionally biased region" description="Polar residues" evidence="1">
    <location>
        <begin position="24"/>
        <end position="35"/>
    </location>
</feature>
<accession>A0A9P9DB79</accession>
<organism evidence="2 3">
    <name type="scientific">Dendryphion nanum</name>
    <dbReference type="NCBI Taxonomy" id="256645"/>
    <lineage>
        <taxon>Eukaryota</taxon>
        <taxon>Fungi</taxon>
        <taxon>Dikarya</taxon>
        <taxon>Ascomycota</taxon>
        <taxon>Pezizomycotina</taxon>
        <taxon>Dothideomycetes</taxon>
        <taxon>Pleosporomycetidae</taxon>
        <taxon>Pleosporales</taxon>
        <taxon>Torulaceae</taxon>
        <taxon>Dendryphion</taxon>
    </lineage>
</organism>
<name>A0A9P9DB79_9PLEO</name>
<dbReference type="OrthoDB" id="3942472at2759"/>
<evidence type="ECO:0000313" key="2">
    <source>
        <dbReference type="EMBL" id="KAH7116046.1"/>
    </source>
</evidence>
<dbReference type="EMBL" id="JAGMWT010000015">
    <property type="protein sequence ID" value="KAH7116046.1"/>
    <property type="molecule type" value="Genomic_DNA"/>
</dbReference>
<dbReference type="AlphaFoldDB" id="A0A9P9DB79"/>